<feature type="compositionally biased region" description="Polar residues" evidence="1">
    <location>
        <begin position="219"/>
        <end position="231"/>
    </location>
</feature>
<evidence type="ECO:0000313" key="3">
    <source>
        <dbReference type="Proteomes" id="UP000192596"/>
    </source>
</evidence>
<gene>
    <name evidence="2" type="ORF">B0A48_11521</name>
</gene>
<evidence type="ECO:0000256" key="1">
    <source>
        <dbReference type="SAM" id="MobiDB-lite"/>
    </source>
</evidence>
<evidence type="ECO:0008006" key="4">
    <source>
        <dbReference type="Google" id="ProtNLM"/>
    </source>
</evidence>
<feature type="region of interest" description="Disordered" evidence="1">
    <location>
        <begin position="1"/>
        <end position="25"/>
    </location>
</feature>
<dbReference type="Proteomes" id="UP000192596">
    <property type="component" value="Unassembled WGS sequence"/>
</dbReference>
<keyword evidence="3" id="KW-1185">Reference proteome</keyword>
<proteinExistence type="predicted"/>
<organism evidence="2 3">
    <name type="scientific">Cryoendolithus antarcticus</name>
    <dbReference type="NCBI Taxonomy" id="1507870"/>
    <lineage>
        <taxon>Eukaryota</taxon>
        <taxon>Fungi</taxon>
        <taxon>Dikarya</taxon>
        <taxon>Ascomycota</taxon>
        <taxon>Pezizomycotina</taxon>
        <taxon>Dothideomycetes</taxon>
        <taxon>Dothideomycetidae</taxon>
        <taxon>Cladosporiales</taxon>
        <taxon>Cladosporiaceae</taxon>
        <taxon>Cryoendolithus</taxon>
    </lineage>
</organism>
<dbReference type="Gene3D" id="3.40.50.10190">
    <property type="entry name" value="BRCT domain"/>
    <property type="match status" value="1"/>
</dbReference>
<name>A0A1V8SVQ9_9PEZI</name>
<feature type="compositionally biased region" description="Polar residues" evidence="1">
    <location>
        <begin position="164"/>
        <end position="175"/>
    </location>
</feature>
<reference evidence="3" key="1">
    <citation type="submission" date="2017-03" db="EMBL/GenBank/DDBJ databases">
        <title>Genomes of endolithic fungi from Antarctica.</title>
        <authorList>
            <person name="Coleine C."/>
            <person name="Masonjones S."/>
            <person name="Stajich J.E."/>
        </authorList>
    </citation>
    <scope>NUCLEOTIDE SEQUENCE [LARGE SCALE GENOMIC DNA]</scope>
    <source>
        <strain evidence="3">CCFEE 5527</strain>
    </source>
</reference>
<comment type="caution">
    <text evidence="2">The sequence shown here is derived from an EMBL/GenBank/DDBJ whole genome shotgun (WGS) entry which is preliminary data.</text>
</comment>
<sequence>MSDSAMKRTAKQARDSPTAMARRQRKFDKDLRRATERGLANQVTFPAKLFKALADGKLTPERFPCGRANCLAGMRFHFIGFEHRLLDHDQLIGLMKQYGGKSQAVASAGTSWVVMRGSPGSPSQLAKVVELGVPLTNEAGLFELIRRLPGKGPAGVVSDAVAKSATTQPPSTVSPGHSAVAPPAEPPGSTVLTSQALASTASSLSNDTTAPAPRRMLSHSRNGSNVRSPTRSIVVKAEERDGQENVVPPSMSNDDEPMISSSAAQWQPAVTARHHALALSGAKPVIRPVVPGLTWLTPLTRMIGV</sequence>
<dbReference type="STRING" id="1507870.A0A1V8SVQ9"/>
<protein>
    <recommendedName>
        <fullName evidence="4">BRCT domain-containing protein</fullName>
    </recommendedName>
</protein>
<dbReference type="EMBL" id="NAJO01000025">
    <property type="protein sequence ID" value="OQO03265.1"/>
    <property type="molecule type" value="Genomic_DNA"/>
</dbReference>
<dbReference type="InterPro" id="IPR036420">
    <property type="entry name" value="BRCT_dom_sf"/>
</dbReference>
<feature type="region of interest" description="Disordered" evidence="1">
    <location>
        <begin position="162"/>
        <end position="258"/>
    </location>
</feature>
<dbReference type="AlphaFoldDB" id="A0A1V8SVQ9"/>
<dbReference type="SUPFAM" id="SSF52113">
    <property type="entry name" value="BRCT domain"/>
    <property type="match status" value="1"/>
</dbReference>
<accession>A0A1V8SVQ9</accession>
<feature type="compositionally biased region" description="Low complexity" evidence="1">
    <location>
        <begin position="189"/>
        <end position="205"/>
    </location>
</feature>
<evidence type="ECO:0000313" key="2">
    <source>
        <dbReference type="EMBL" id="OQO03265.1"/>
    </source>
</evidence>
<dbReference type="InParanoid" id="A0A1V8SVQ9"/>